<organism evidence="2 3">
    <name type="scientific">Cylicocyclus nassatus</name>
    <name type="common">Nematode worm</name>
    <dbReference type="NCBI Taxonomy" id="53992"/>
    <lineage>
        <taxon>Eukaryota</taxon>
        <taxon>Metazoa</taxon>
        <taxon>Ecdysozoa</taxon>
        <taxon>Nematoda</taxon>
        <taxon>Chromadorea</taxon>
        <taxon>Rhabditida</taxon>
        <taxon>Rhabditina</taxon>
        <taxon>Rhabditomorpha</taxon>
        <taxon>Strongyloidea</taxon>
        <taxon>Strongylidae</taxon>
        <taxon>Cylicocyclus</taxon>
    </lineage>
</organism>
<proteinExistence type="predicted"/>
<accession>A0AA36GJE1</accession>
<dbReference type="Proteomes" id="UP001176961">
    <property type="component" value="Unassembled WGS sequence"/>
</dbReference>
<dbReference type="Gene3D" id="1.10.30.10">
    <property type="entry name" value="High mobility group box domain"/>
    <property type="match status" value="1"/>
</dbReference>
<reference evidence="2" key="1">
    <citation type="submission" date="2023-07" db="EMBL/GenBank/DDBJ databases">
        <authorList>
            <consortium name="CYATHOMIX"/>
        </authorList>
    </citation>
    <scope>NUCLEOTIDE SEQUENCE</scope>
    <source>
        <strain evidence="2">N/A</strain>
    </source>
</reference>
<comment type="caution">
    <text evidence="2">The sequence shown here is derived from an EMBL/GenBank/DDBJ whole genome shotgun (WGS) entry which is preliminary data.</text>
</comment>
<protein>
    <submittedName>
        <fullName evidence="2">Uncharacterized protein</fullName>
    </submittedName>
</protein>
<dbReference type="EMBL" id="CATQJL010000001">
    <property type="protein sequence ID" value="CAJ0591966.1"/>
    <property type="molecule type" value="Genomic_DNA"/>
</dbReference>
<feature type="compositionally biased region" description="Acidic residues" evidence="1">
    <location>
        <begin position="30"/>
        <end position="42"/>
    </location>
</feature>
<evidence type="ECO:0000313" key="2">
    <source>
        <dbReference type="EMBL" id="CAJ0591966.1"/>
    </source>
</evidence>
<dbReference type="SUPFAM" id="SSF47095">
    <property type="entry name" value="HMG-box"/>
    <property type="match status" value="1"/>
</dbReference>
<keyword evidence="3" id="KW-1185">Reference proteome</keyword>
<feature type="region of interest" description="Disordered" evidence="1">
    <location>
        <begin position="1"/>
        <end position="45"/>
    </location>
</feature>
<dbReference type="AlphaFoldDB" id="A0AA36GJE1"/>
<name>A0AA36GJE1_CYLNA</name>
<evidence type="ECO:0000256" key="1">
    <source>
        <dbReference type="SAM" id="MobiDB-lite"/>
    </source>
</evidence>
<dbReference type="InterPro" id="IPR036910">
    <property type="entry name" value="HMG_box_dom_sf"/>
</dbReference>
<sequence>MFSPKRKRFRYESEDDAQDITMRSDRTMDFEDEHEDYEDSEDLSQSKEGLIPPHLMLEHVESFHNFVKERNKLSVPWSRMKTLFDEWLVQRKRETAIPDSDHLLKSLKKYLAASLKINQMSMETCFRNVQDYLDRPESVLMCADFPAKPPALHFFYARKHGLNLAPGKTKELADRMKGDPAGRRQCEEELAEIEKTFVEKLEEFLSNNSATLRPKQREYVEHKIKLTRKKLYPTQRTIKAKASKPTNGATRSTMTAFDLFCQTKKDKYTDLPEEQRLKKLQKKFNKLPEDKKEIFEKLALVK</sequence>
<gene>
    <name evidence="2" type="ORF">CYNAS_LOCUS3949</name>
</gene>
<evidence type="ECO:0000313" key="3">
    <source>
        <dbReference type="Proteomes" id="UP001176961"/>
    </source>
</evidence>